<keyword evidence="3" id="KW-1185">Reference proteome</keyword>
<name>A0ABQ5VTY5_9RHOB</name>
<sequence>MLSGHKHALGFRNGALTLYSSVKRGKWSATETVSPCDPENVVFRQKLNAFFLSTAQNEGRIAVFLSDEDIHQIPLPDGVESDDAASIAQAVAKHASIPVDQLSFDTILGAKGQEDRVVYAANETLARAEAFLQNYGFNIAYFSCFPDQARDRPEARLRQGQHSTSTPKRHRLPIMILATLTFIANTFHGAPLGTLDTASTLGVSTPISTHKSSTEPEPYILNLARKSIDHNTVDTQSVLPRPMPQSTPKVSADIPDMSPPSAMQPLRPNAPLGFQINYTLPIKDVAPFTLTQQVSSDARHKSLTQVAFVSYGSDWGPIDAVGRPSPRPFTPVPALPDEAPTTPDPQNQVPETTTEQSIAAPAVPTENSTNTPATAAPLPSSIEAALKDSASAPLPEQPAVSETATPSNITPSSARALKRPPLRPQSFAALPTAKSKRPTPRPAFIGPSPKLSSTEEAIAEDLLQQAIIDDANRKENIANASRLALNGAKRPARRPSNLPQIKVATATVVKPAPKKPATVANTAPEKETRASTTFNKRSLSLVGVFGTPSNRKAMFRTSTGGYRTIKPGQSVSGWKLVGVSESSVKVAKGSRSKTLRMPE</sequence>
<feature type="compositionally biased region" description="Pro residues" evidence="1">
    <location>
        <begin position="325"/>
        <end position="334"/>
    </location>
</feature>
<evidence type="ECO:0008006" key="4">
    <source>
        <dbReference type="Google" id="ProtNLM"/>
    </source>
</evidence>
<evidence type="ECO:0000313" key="2">
    <source>
        <dbReference type="EMBL" id="GLQ34626.1"/>
    </source>
</evidence>
<dbReference type="Proteomes" id="UP001156694">
    <property type="component" value="Unassembled WGS sequence"/>
</dbReference>
<evidence type="ECO:0000256" key="1">
    <source>
        <dbReference type="SAM" id="MobiDB-lite"/>
    </source>
</evidence>
<evidence type="ECO:0000313" key="3">
    <source>
        <dbReference type="Proteomes" id="UP001156694"/>
    </source>
</evidence>
<gene>
    <name evidence="2" type="ORF">GCM10007939_09090</name>
</gene>
<organism evidence="2 3">
    <name type="scientific">Amylibacter marinus</name>
    <dbReference type="NCBI Taxonomy" id="1475483"/>
    <lineage>
        <taxon>Bacteria</taxon>
        <taxon>Pseudomonadati</taxon>
        <taxon>Pseudomonadota</taxon>
        <taxon>Alphaproteobacteria</taxon>
        <taxon>Rhodobacterales</taxon>
        <taxon>Paracoccaceae</taxon>
        <taxon>Amylibacter</taxon>
    </lineage>
</organism>
<feature type="region of interest" description="Disordered" evidence="1">
    <location>
        <begin position="388"/>
        <end position="451"/>
    </location>
</feature>
<feature type="region of interest" description="Disordered" evidence="1">
    <location>
        <begin position="316"/>
        <end position="376"/>
    </location>
</feature>
<feature type="compositionally biased region" description="Polar residues" evidence="1">
    <location>
        <begin position="344"/>
        <end position="357"/>
    </location>
</feature>
<dbReference type="RefSeq" id="WP_284376511.1">
    <property type="nucleotide sequence ID" value="NZ_BSNN01000002.1"/>
</dbReference>
<proteinExistence type="predicted"/>
<comment type="caution">
    <text evidence="2">The sequence shown here is derived from an EMBL/GenBank/DDBJ whole genome shotgun (WGS) entry which is preliminary data.</text>
</comment>
<reference evidence="3" key="1">
    <citation type="journal article" date="2019" name="Int. J. Syst. Evol. Microbiol.">
        <title>The Global Catalogue of Microorganisms (GCM) 10K type strain sequencing project: providing services to taxonomists for standard genome sequencing and annotation.</title>
        <authorList>
            <consortium name="The Broad Institute Genomics Platform"/>
            <consortium name="The Broad Institute Genome Sequencing Center for Infectious Disease"/>
            <person name="Wu L."/>
            <person name="Ma J."/>
        </authorList>
    </citation>
    <scope>NUCLEOTIDE SEQUENCE [LARGE SCALE GENOMIC DNA]</scope>
    <source>
        <strain evidence="3">NBRC 110140</strain>
    </source>
</reference>
<dbReference type="EMBL" id="BSNN01000002">
    <property type="protein sequence ID" value="GLQ34626.1"/>
    <property type="molecule type" value="Genomic_DNA"/>
</dbReference>
<feature type="compositionally biased region" description="Polar residues" evidence="1">
    <location>
        <begin position="400"/>
        <end position="413"/>
    </location>
</feature>
<accession>A0ABQ5VTY5</accession>
<protein>
    <recommendedName>
        <fullName evidence="4">Type IV pilus biogenesis protein PilP</fullName>
    </recommendedName>
</protein>